<protein>
    <recommendedName>
        <fullName evidence="5">Periplasmic heavy metal sensor</fullName>
    </recommendedName>
</protein>
<evidence type="ECO:0000313" key="4">
    <source>
        <dbReference type="Proteomes" id="UP001501175"/>
    </source>
</evidence>
<comment type="caution">
    <text evidence="3">The sequence shown here is derived from an EMBL/GenBank/DDBJ whole genome shotgun (WGS) entry which is preliminary data.</text>
</comment>
<keyword evidence="4" id="KW-1185">Reference proteome</keyword>
<keyword evidence="2" id="KW-0812">Transmembrane</keyword>
<dbReference type="Gene3D" id="1.20.120.1490">
    <property type="match status" value="1"/>
</dbReference>
<feature type="region of interest" description="Disordered" evidence="1">
    <location>
        <begin position="151"/>
        <end position="173"/>
    </location>
</feature>
<evidence type="ECO:0008006" key="5">
    <source>
        <dbReference type="Google" id="ProtNLM"/>
    </source>
</evidence>
<dbReference type="Proteomes" id="UP001501175">
    <property type="component" value="Unassembled WGS sequence"/>
</dbReference>
<dbReference type="EMBL" id="BAABHD010000014">
    <property type="protein sequence ID" value="GAA4451239.1"/>
    <property type="molecule type" value="Genomic_DNA"/>
</dbReference>
<evidence type="ECO:0000313" key="3">
    <source>
        <dbReference type="EMBL" id="GAA4451239.1"/>
    </source>
</evidence>
<organism evidence="3 4">
    <name type="scientific">Nibrella saemangeumensis</name>
    <dbReference type="NCBI Taxonomy" id="1084526"/>
    <lineage>
        <taxon>Bacteria</taxon>
        <taxon>Pseudomonadati</taxon>
        <taxon>Bacteroidota</taxon>
        <taxon>Cytophagia</taxon>
        <taxon>Cytophagales</taxon>
        <taxon>Spirosomataceae</taxon>
        <taxon>Nibrella</taxon>
    </lineage>
</organism>
<proteinExistence type="predicted"/>
<feature type="transmembrane region" description="Helical" evidence="2">
    <location>
        <begin position="12"/>
        <end position="33"/>
    </location>
</feature>
<keyword evidence="2" id="KW-0472">Membrane</keyword>
<evidence type="ECO:0000256" key="1">
    <source>
        <dbReference type="SAM" id="MobiDB-lite"/>
    </source>
</evidence>
<dbReference type="RefSeq" id="WP_345241769.1">
    <property type="nucleotide sequence ID" value="NZ_BAABHD010000014.1"/>
</dbReference>
<name>A0ABP8MJ87_9BACT</name>
<keyword evidence="2" id="KW-1133">Transmembrane helix</keyword>
<reference evidence="4" key="1">
    <citation type="journal article" date="2019" name="Int. J. Syst. Evol. Microbiol.">
        <title>The Global Catalogue of Microorganisms (GCM) 10K type strain sequencing project: providing services to taxonomists for standard genome sequencing and annotation.</title>
        <authorList>
            <consortium name="The Broad Institute Genomics Platform"/>
            <consortium name="The Broad Institute Genome Sequencing Center for Infectious Disease"/>
            <person name="Wu L."/>
            <person name="Ma J."/>
        </authorList>
    </citation>
    <scope>NUCLEOTIDE SEQUENCE [LARGE SCALE GENOMIC DNA]</scope>
    <source>
        <strain evidence="4">JCM 17927</strain>
    </source>
</reference>
<evidence type="ECO:0000256" key="2">
    <source>
        <dbReference type="SAM" id="Phobius"/>
    </source>
</evidence>
<sequence length="173" mass="20335">MPMNETKRDRLMVGIIVGLALLNLALLAWMYLAPQQQKRRTDRRLFLSQELNFSEEQRKQYRTLREEHFNAIRPMLEEIHESRKAFFQQINDTTLTDAQLLQQAEQLEIKLARVDVMTFRHFQEVRQLCTPDQREKLTEVLARFPARWFSGRAGQGGRGHRPGADSARTGQKQ</sequence>
<gene>
    <name evidence="3" type="ORF">GCM10023189_13000</name>
</gene>
<accession>A0ABP8MJ87</accession>